<gene>
    <name evidence="1" type="ORF">S12H4_32407</name>
</gene>
<dbReference type="AlphaFoldDB" id="X1SB76"/>
<comment type="caution">
    <text evidence="1">The sequence shown here is derived from an EMBL/GenBank/DDBJ whole genome shotgun (WGS) entry which is preliminary data.</text>
</comment>
<name>X1SB76_9ZZZZ</name>
<sequence>AGKKIEISTSINCPDGIVVNYKEIEVSPSEKKFDVFIDIEKTRETAGQFPIKFYVISGNTSHEVVVPCIYVSGINKR</sequence>
<proteinExistence type="predicted"/>
<reference evidence="1" key="1">
    <citation type="journal article" date="2014" name="Front. Microbiol.">
        <title>High frequency of phylogenetically diverse reductive dehalogenase-homologous genes in deep subseafloor sedimentary metagenomes.</title>
        <authorList>
            <person name="Kawai M."/>
            <person name="Futagami T."/>
            <person name="Toyoda A."/>
            <person name="Takaki Y."/>
            <person name="Nishi S."/>
            <person name="Hori S."/>
            <person name="Arai W."/>
            <person name="Tsubouchi T."/>
            <person name="Morono Y."/>
            <person name="Uchiyama I."/>
            <person name="Ito T."/>
            <person name="Fujiyama A."/>
            <person name="Inagaki F."/>
            <person name="Takami H."/>
        </authorList>
    </citation>
    <scope>NUCLEOTIDE SEQUENCE</scope>
    <source>
        <strain evidence="1">Expedition CK06-06</strain>
    </source>
</reference>
<accession>X1SB76</accession>
<organism evidence="1">
    <name type="scientific">marine sediment metagenome</name>
    <dbReference type="NCBI Taxonomy" id="412755"/>
    <lineage>
        <taxon>unclassified sequences</taxon>
        <taxon>metagenomes</taxon>
        <taxon>ecological metagenomes</taxon>
    </lineage>
</organism>
<feature type="non-terminal residue" evidence="1">
    <location>
        <position position="1"/>
    </location>
</feature>
<evidence type="ECO:0000313" key="1">
    <source>
        <dbReference type="EMBL" id="GAI90287.1"/>
    </source>
</evidence>
<dbReference type="EMBL" id="BARW01019006">
    <property type="protein sequence ID" value="GAI90287.1"/>
    <property type="molecule type" value="Genomic_DNA"/>
</dbReference>
<protein>
    <submittedName>
        <fullName evidence="1">Uncharacterized protein</fullName>
    </submittedName>
</protein>